<evidence type="ECO:0000256" key="1">
    <source>
        <dbReference type="SAM" id="Phobius"/>
    </source>
</evidence>
<dbReference type="EMBL" id="BPLQ01003899">
    <property type="protein sequence ID" value="GIY04176.1"/>
    <property type="molecule type" value="Genomic_DNA"/>
</dbReference>
<gene>
    <name evidence="2" type="ORF">CDAR_441081</name>
</gene>
<protein>
    <submittedName>
        <fullName evidence="2">Uncharacterized protein</fullName>
    </submittedName>
</protein>
<keyword evidence="3" id="KW-1185">Reference proteome</keyword>
<sequence>MDHSHPPERQYCPNPVKVMSELFEFQIENGTQEGKVPSHQKITQYYSLCSSQFRLGHCVSVMGWDGVHWRTDELSCTSVSALLLFLFVLTHSLCLFGGGGDDLIRIGEVSCCHYFT</sequence>
<keyword evidence="1" id="KW-1133">Transmembrane helix</keyword>
<reference evidence="2 3" key="1">
    <citation type="submission" date="2021-06" db="EMBL/GenBank/DDBJ databases">
        <title>Caerostris darwini draft genome.</title>
        <authorList>
            <person name="Kono N."/>
            <person name="Arakawa K."/>
        </authorList>
    </citation>
    <scope>NUCLEOTIDE SEQUENCE [LARGE SCALE GENOMIC DNA]</scope>
</reference>
<keyword evidence="1" id="KW-0472">Membrane</keyword>
<dbReference type="Proteomes" id="UP001054837">
    <property type="component" value="Unassembled WGS sequence"/>
</dbReference>
<comment type="caution">
    <text evidence="2">The sequence shown here is derived from an EMBL/GenBank/DDBJ whole genome shotgun (WGS) entry which is preliminary data.</text>
</comment>
<evidence type="ECO:0000313" key="2">
    <source>
        <dbReference type="EMBL" id="GIY04176.1"/>
    </source>
</evidence>
<proteinExistence type="predicted"/>
<feature type="transmembrane region" description="Helical" evidence="1">
    <location>
        <begin position="79"/>
        <end position="98"/>
    </location>
</feature>
<accession>A0AAV4Q6Z5</accession>
<evidence type="ECO:0000313" key="3">
    <source>
        <dbReference type="Proteomes" id="UP001054837"/>
    </source>
</evidence>
<keyword evidence="1" id="KW-0812">Transmembrane</keyword>
<name>A0AAV4Q6Z5_9ARAC</name>
<dbReference type="AlphaFoldDB" id="A0AAV4Q6Z5"/>
<organism evidence="2 3">
    <name type="scientific">Caerostris darwini</name>
    <dbReference type="NCBI Taxonomy" id="1538125"/>
    <lineage>
        <taxon>Eukaryota</taxon>
        <taxon>Metazoa</taxon>
        <taxon>Ecdysozoa</taxon>
        <taxon>Arthropoda</taxon>
        <taxon>Chelicerata</taxon>
        <taxon>Arachnida</taxon>
        <taxon>Araneae</taxon>
        <taxon>Araneomorphae</taxon>
        <taxon>Entelegynae</taxon>
        <taxon>Araneoidea</taxon>
        <taxon>Araneidae</taxon>
        <taxon>Caerostris</taxon>
    </lineage>
</organism>